<evidence type="ECO:0000313" key="1">
    <source>
        <dbReference type="EnsemblPlants" id="PGSC0003DMT400096035"/>
    </source>
</evidence>
<sequence length="145" mass="16145">MGQWASQVGLAKWLSDPPNGFGEKPCSLASPWMACCNFWRSGVQRAMRRIPSMLAKWAAFLCNSLDQSAILEPSPKGFGESPKWLAPRRMEQHFPLILLASLDLPRSEISSTQGVGQLGAPLKCISQAHEPPSLRMIHQYVEIRE</sequence>
<dbReference type="AlphaFoldDB" id="M1DXK7"/>
<evidence type="ECO:0000313" key="2">
    <source>
        <dbReference type="Proteomes" id="UP000011115"/>
    </source>
</evidence>
<dbReference type="Proteomes" id="UP000011115">
    <property type="component" value="Unassembled WGS sequence"/>
</dbReference>
<reference evidence="2" key="1">
    <citation type="journal article" date="2011" name="Nature">
        <title>Genome sequence and analysis of the tuber crop potato.</title>
        <authorList>
            <consortium name="The Potato Genome Sequencing Consortium"/>
        </authorList>
    </citation>
    <scope>NUCLEOTIDE SEQUENCE [LARGE SCALE GENOMIC DNA]</scope>
    <source>
        <strain evidence="2">cv. DM1-3 516 R44</strain>
    </source>
</reference>
<dbReference type="Gramene" id="PGSC0003DMT400096035">
    <property type="protein sequence ID" value="PGSC0003DMT400096035"/>
    <property type="gene ID" value="PGSC0003DMG400045606"/>
</dbReference>
<accession>M1DXK7</accession>
<dbReference type="InParanoid" id="M1DXK7"/>
<reference evidence="1" key="2">
    <citation type="submission" date="2015-06" db="UniProtKB">
        <authorList>
            <consortium name="EnsemblPlants"/>
        </authorList>
    </citation>
    <scope>IDENTIFICATION</scope>
    <source>
        <strain evidence="1">DM1-3 516 R44</strain>
    </source>
</reference>
<dbReference type="HOGENOM" id="CLU_149638_0_0_1"/>
<organism evidence="1 2">
    <name type="scientific">Solanum tuberosum</name>
    <name type="common">Potato</name>
    <dbReference type="NCBI Taxonomy" id="4113"/>
    <lineage>
        <taxon>Eukaryota</taxon>
        <taxon>Viridiplantae</taxon>
        <taxon>Streptophyta</taxon>
        <taxon>Embryophyta</taxon>
        <taxon>Tracheophyta</taxon>
        <taxon>Spermatophyta</taxon>
        <taxon>Magnoliopsida</taxon>
        <taxon>eudicotyledons</taxon>
        <taxon>Gunneridae</taxon>
        <taxon>Pentapetalae</taxon>
        <taxon>asterids</taxon>
        <taxon>lamiids</taxon>
        <taxon>Solanales</taxon>
        <taxon>Solanaceae</taxon>
        <taxon>Solanoideae</taxon>
        <taxon>Solaneae</taxon>
        <taxon>Solanum</taxon>
    </lineage>
</organism>
<protein>
    <submittedName>
        <fullName evidence="1">Uncharacterized protein</fullName>
    </submittedName>
</protein>
<dbReference type="PaxDb" id="4113-PGSC0003DMT400096035"/>
<name>M1DXK7_SOLTU</name>
<dbReference type="EnsemblPlants" id="PGSC0003DMT400096035">
    <property type="protein sequence ID" value="PGSC0003DMT400096035"/>
    <property type="gene ID" value="PGSC0003DMG400045606"/>
</dbReference>
<keyword evidence="2" id="KW-1185">Reference proteome</keyword>
<proteinExistence type="predicted"/>